<proteinExistence type="predicted"/>
<dbReference type="Proteomes" id="UP000250140">
    <property type="component" value="Unassembled WGS sequence"/>
</dbReference>
<gene>
    <name evidence="2" type="ORF">AOQ84DRAFT_352798</name>
</gene>
<keyword evidence="3" id="KW-1185">Reference proteome</keyword>
<reference evidence="2 3" key="1">
    <citation type="journal article" date="2016" name="Nat. Commun.">
        <title>Ectomycorrhizal ecology is imprinted in the genome of the dominant symbiotic fungus Cenococcum geophilum.</title>
        <authorList>
            <consortium name="DOE Joint Genome Institute"/>
            <person name="Peter M."/>
            <person name="Kohler A."/>
            <person name="Ohm R.A."/>
            <person name="Kuo A."/>
            <person name="Krutzmann J."/>
            <person name="Morin E."/>
            <person name="Arend M."/>
            <person name="Barry K.W."/>
            <person name="Binder M."/>
            <person name="Choi C."/>
            <person name="Clum A."/>
            <person name="Copeland A."/>
            <person name="Grisel N."/>
            <person name="Haridas S."/>
            <person name="Kipfer T."/>
            <person name="LaButti K."/>
            <person name="Lindquist E."/>
            <person name="Lipzen A."/>
            <person name="Maire R."/>
            <person name="Meier B."/>
            <person name="Mihaltcheva S."/>
            <person name="Molinier V."/>
            <person name="Murat C."/>
            <person name="Poggeler S."/>
            <person name="Quandt C.A."/>
            <person name="Sperisen C."/>
            <person name="Tritt A."/>
            <person name="Tisserant E."/>
            <person name="Crous P.W."/>
            <person name="Henrissat B."/>
            <person name="Nehls U."/>
            <person name="Egli S."/>
            <person name="Spatafora J.W."/>
            <person name="Grigoriev I.V."/>
            <person name="Martin F.M."/>
        </authorList>
    </citation>
    <scope>NUCLEOTIDE SEQUENCE [LARGE SCALE GENOMIC DNA]</scope>
    <source>
        <strain evidence="2 3">CBS 207.34</strain>
    </source>
</reference>
<evidence type="ECO:0008006" key="4">
    <source>
        <dbReference type="Google" id="ProtNLM"/>
    </source>
</evidence>
<feature type="chain" id="PRO_5034550017" description="Secreted protein" evidence="1">
    <location>
        <begin position="21"/>
        <end position="72"/>
    </location>
</feature>
<sequence>MCATTAMLLWSLNLLKFGLTFVARPVNILKPLPCPAVKLINAGLHSPTPADASSSRANEIASALHRNLLAAA</sequence>
<name>A0A8E2JWB3_9PEZI</name>
<keyword evidence="1" id="KW-0732">Signal</keyword>
<organism evidence="2 3">
    <name type="scientific">Glonium stellatum</name>
    <dbReference type="NCBI Taxonomy" id="574774"/>
    <lineage>
        <taxon>Eukaryota</taxon>
        <taxon>Fungi</taxon>
        <taxon>Dikarya</taxon>
        <taxon>Ascomycota</taxon>
        <taxon>Pezizomycotina</taxon>
        <taxon>Dothideomycetes</taxon>
        <taxon>Pleosporomycetidae</taxon>
        <taxon>Gloniales</taxon>
        <taxon>Gloniaceae</taxon>
        <taxon>Glonium</taxon>
    </lineage>
</organism>
<dbReference type="EMBL" id="KV748963">
    <property type="protein sequence ID" value="OCL11898.1"/>
    <property type="molecule type" value="Genomic_DNA"/>
</dbReference>
<evidence type="ECO:0000313" key="2">
    <source>
        <dbReference type="EMBL" id="OCL11898.1"/>
    </source>
</evidence>
<dbReference type="AlphaFoldDB" id="A0A8E2JWB3"/>
<accession>A0A8E2JWB3</accession>
<protein>
    <recommendedName>
        <fullName evidence="4">Secreted protein</fullName>
    </recommendedName>
</protein>
<feature type="signal peptide" evidence="1">
    <location>
        <begin position="1"/>
        <end position="20"/>
    </location>
</feature>
<evidence type="ECO:0000256" key="1">
    <source>
        <dbReference type="SAM" id="SignalP"/>
    </source>
</evidence>
<evidence type="ECO:0000313" key="3">
    <source>
        <dbReference type="Proteomes" id="UP000250140"/>
    </source>
</evidence>